<dbReference type="PANTHER" id="PTHR22946">
    <property type="entry name" value="DIENELACTONE HYDROLASE DOMAIN-CONTAINING PROTEIN-RELATED"/>
    <property type="match status" value="1"/>
</dbReference>
<dbReference type="Gene3D" id="3.40.50.1820">
    <property type="entry name" value="alpha/beta hydrolase"/>
    <property type="match status" value="1"/>
</dbReference>
<dbReference type="Proteomes" id="UP001202479">
    <property type="component" value="Unassembled WGS sequence"/>
</dbReference>
<keyword evidence="2" id="KW-1185">Reference proteome</keyword>
<dbReference type="SUPFAM" id="SSF53474">
    <property type="entry name" value="alpha/beta-Hydrolases"/>
    <property type="match status" value="1"/>
</dbReference>
<evidence type="ECO:0008006" key="3">
    <source>
        <dbReference type="Google" id="ProtNLM"/>
    </source>
</evidence>
<dbReference type="PANTHER" id="PTHR22946:SF0">
    <property type="entry name" value="DIENELACTONE HYDROLASE DOMAIN-CONTAINING PROTEIN"/>
    <property type="match status" value="1"/>
</dbReference>
<dbReference type="EMBL" id="JAHUZD010000089">
    <property type="protein sequence ID" value="KAI3404676.2"/>
    <property type="molecule type" value="Genomic_DNA"/>
</dbReference>
<dbReference type="RefSeq" id="XP_049180421.1">
    <property type="nucleotide sequence ID" value="XM_049323747.1"/>
</dbReference>
<protein>
    <recommendedName>
        <fullName evidence="3">AB hydrolase-1 domain-containing protein</fullName>
    </recommendedName>
</protein>
<dbReference type="AlphaFoldDB" id="A0AAI9SXR1"/>
<evidence type="ECO:0000313" key="2">
    <source>
        <dbReference type="Proteomes" id="UP001202479"/>
    </source>
</evidence>
<gene>
    <name evidence="1" type="ORF">KGF56_002510</name>
</gene>
<proteinExistence type="predicted"/>
<name>A0AAI9SXR1_9ASCO</name>
<dbReference type="GeneID" id="73380127"/>
<reference evidence="1" key="1">
    <citation type="journal article" date="2022" name="DNA Res.">
        <title>Genome analysis of five recently described species of the CUG-Ser clade uncovers Candida theae as a new hybrid lineage with pathogenic potential in the Candida parapsilosis species complex.</title>
        <authorList>
            <person name="Mixao V."/>
            <person name="Del Olmo V."/>
            <person name="Hegedusova E."/>
            <person name="Saus E."/>
            <person name="Pryszcz L."/>
            <person name="Cillingova A."/>
            <person name="Nosek J."/>
            <person name="Gabaldon T."/>
        </authorList>
    </citation>
    <scope>NUCLEOTIDE SEQUENCE</scope>
    <source>
        <strain evidence="1">CBS 10844</strain>
    </source>
</reference>
<dbReference type="InterPro" id="IPR029058">
    <property type="entry name" value="AB_hydrolase_fold"/>
</dbReference>
<dbReference type="InterPro" id="IPR050261">
    <property type="entry name" value="FrsA_esterase"/>
</dbReference>
<organism evidence="1 2">
    <name type="scientific">Candida oxycetoniae</name>
    <dbReference type="NCBI Taxonomy" id="497107"/>
    <lineage>
        <taxon>Eukaryota</taxon>
        <taxon>Fungi</taxon>
        <taxon>Dikarya</taxon>
        <taxon>Ascomycota</taxon>
        <taxon>Saccharomycotina</taxon>
        <taxon>Pichiomycetes</taxon>
        <taxon>Debaryomycetaceae</taxon>
        <taxon>Candida/Lodderomyces clade</taxon>
        <taxon>Candida</taxon>
    </lineage>
</organism>
<comment type="caution">
    <text evidence="1">The sequence shown here is derived from an EMBL/GenBank/DDBJ whole genome shotgun (WGS) entry which is preliminary data.</text>
</comment>
<accession>A0AAI9SXR1</accession>
<sequence length="327" mass="38094">MKVFDHDPQAFSKVEYLIGGINTYVYNTETLRSYIESFDNSPTNVDDIPINVLYLIHQRGGDHKYTEALAYTILDQYYTKSSKASVEPLICVTFDLRNHGSRMINKARNQDWIKGNDLHALDMFSSIMGNVADLKLIMDFLPSYLDLESLLTGEFKQQNQHWNFRFRNILSGYSLGAHTVFRFVNEYPGLVHIINPVVGCVDLSSLLINRLKQNSLESEDYDKKWFYYTYDELNLTKEEKHKYPEHLHKYLSQQDEEIFENFPMNEIKMYAAFGAEDQLVPKKLSSVWCDSYMNTNDSTEVFIQDGVGHDVTNEMVDKFTSWLVKII</sequence>
<evidence type="ECO:0000313" key="1">
    <source>
        <dbReference type="EMBL" id="KAI3404676.2"/>
    </source>
</evidence>